<dbReference type="OrthoDB" id="9762462at2"/>
<feature type="transmembrane region" description="Helical" evidence="1">
    <location>
        <begin position="87"/>
        <end position="106"/>
    </location>
</feature>
<dbReference type="PROSITE" id="PS51085">
    <property type="entry name" value="2FE2S_FER_2"/>
    <property type="match status" value="1"/>
</dbReference>
<keyword evidence="1" id="KW-1133">Transmembrane helix</keyword>
<dbReference type="Pfam" id="PF00111">
    <property type="entry name" value="Fer2"/>
    <property type="match status" value="1"/>
</dbReference>
<evidence type="ECO:0000313" key="4">
    <source>
        <dbReference type="Proteomes" id="UP000284605"/>
    </source>
</evidence>
<dbReference type="GO" id="GO:0051536">
    <property type="term" value="F:iron-sulfur cluster binding"/>
    <property type="evidence" value="ECO:0007669"/>
    <property type="project" value="InterPro"/>
</dbReference>
<dbReference type="Proteomes" id="UP000284605">
    <property type="component" value="Unassembled WGS sequence"/>
</dbReference>
<dbReference type="SUPFAM" id="SSF54292">
    <property type="entry name" value="2Fe-2S ferredoxin-like"/>
    <property type="match status" value="1"/>
</dbReference>
<dbReference type="RefSeq" id="WP_119777884.1">
    <property type="nucleotide sequence ID" value="NZ_QYUK01000011.1"/>
</dbReference>
<dbReference type="AlphaFoldDB" id="A0A418WB39"/>
<organism evidence="3 4">
    <name type="scientific">Oleomonas cavernae</name>
    <dbReference type="NCBI Taxonomy" id="2320859"/>
    <lineage>
        <taxon>Bacteria</taxon>
        <taxon>Pseudomonadati</taxon>
        <taxon>Pseudomonadota</taxon>
        <taxon>Alphaproteobacteria</taxon>
        <taxon>Acetobacterales</taxon>
        <taxon>Acetobacteraceae</taxon>
        <taxon>Oleomonas</taxon>
    </lineage>
</organism>
<proteinExistence type="predicted"/>
<dbReference type="GO" id="GO:0016020">
    <property type="term" value="C:membrane"/>
    <property type="evidence" value="ECO:0007669"/>
    <property type="project" value="InterPro"/>
</dbReference>
<comment type="caution">
    <text evidence="3">The sequence shown here is derived from an EMBL/GenBank/DDBJ whole genome shotgun (WGS) entry which is preliminary data.</text>
</comment>
<evidence type="ECO:0000259" key="2">
    <source>
        <dbReference type="PROSITE" id="PS51085"/>
    </source>
</evidence>
<dbReference type="Gene3D" id="3.10.20.30">
    <property type="match status" value="1"/>
</dbReference>
<feature type="domain" description="2Fe-2S ferredoxin-type" evidence="2">
    <location>
        <begin position="253"/>
        <end position="347"/>
    </location>
</feature>
<feature type="transmembrane region" description="Helical" evidence="1">
    <location>
        <begin position="170"/>
        <end position="187"/>
    </location>
</feature>
<protein>
    <submittedName>
        <fullName evidence="3">(2Fe-2S)-binding protein</fullName>
    </submittedName>
</protein>
<evidence type="ECO:0000313" key="3">
    <source>
        <dbReference type="EMBL" id="RJF87242.1"/>
    </source>
</evidence>
<feature type="transmembrane region" description="Helical" evidence="1">
    <location>
        <begin position="135"/>
        <end position="158"/>
    </location>
</feature>
<feature type="transmembrane region" description="Helical" evidence="1">
    <location>
        <begin position="53"/>
        <end position="75"/>
    </location>
</feature>
<name>A0A418WB39_9PROT</name>
<feature type="transmembrane region" description="Helical" evidence="1">
    <location>
        <begin position="230"/>
        <end position="248"/>
    </location>
</feature>
<accession>A0A418WB39</accession>
<dbReference type="InterPro" id="IPR012675">
    <property type="entry name" value="Beta-grasp_dom_sf"/>
</dbReference>
<dbReference type="SUPFAM" id="SSF81343">
    <property type="entry name" value="Fumarate reductase respiratory complex transmembrane subunits"/>
    <property type="match status" value="1"/>
</dbReference>
<sequence length="370" mass="39689">MPFAIIVRNLRLATGLILIVFVATHLITLALGLDSLAAMEAWRATLMGPWSSLPGTALLLFAAVTHAGLGLYSIARRRSLALSRSDLVQMILGLLTPPLLLAHVLLTRLSLGLAPDIEISYGLMLVIYWRLAPDYAIQQLLVVVLVWVHGAIGLYGWMVLKPAWTRLGRVVLPLLFAVPILALLGFVEAGKAALARFAGDEAFHGAVTANVVRLAAVKPQLDTVQAQVLTVYWAIALAVFALVGWRVFRSRFRTLHVTYDDGRVARGRRGLTVLEVSRLAAVPHAHVCAGRGRCGTCRITLDQGTLSPPGAIEAHALALLHAGAGVRLACQARLRDGDVAVTRLLPAYVGAEAARAPEDWAPRGAAEPVQ</sequence>
<dbReference type="EMBL" id="QYUK01000011">
    <property type="protein sequence ID" value="RJF87242.1"/>
    <property type="molecule type" value="Genomic_DNA"/>
</dbReference>
<dbReference type="InterPro" id="IPR034804">
    <property type="entry name" value="SQR/QFR_C/D"/>
</dbReference>
<keyword evidence="1" id="KW-0812">Transmembrane</keyword>
<evidence type="ECO:0000256" key="1">
    <source>
        <dbReference type="SAM" id="Phobius"/>
    </source>
</evidence>
<reference evidence="3 4" key="1">
    <citation type="submission" date="2018-09" db="EMBL/GenBank/DDBJ databases">
        <authorList>
            <person name="Zhu H."/>
        </authorList>
    </citation>
    <scope>NUCLEOTIDE SEQUENCE [LARGE SCALE GENOMIC DNA]</scope>
    <source>
        <strain evidence="3 4">K1W22B-8</strain>
    </source>
</reference>
<dbReference type="CDD" id="cd00207">
    <property type="entry name" value="fer2"/>
    <property type="match status" value="1"/>
</dbReference>
<keyword evidence="1" id="KW-0472">Membrane</keyword>
<keyword evidence="4" id="KW-1185">Reference proteome</keyword>
<gene>
    <name evidence="3" type="ORF">D3874_09535</name>
</gene>
<dbReference type="InterPro" id="IPR036010">
    <property type="entry name" value="2Fe-2S_ferredoxin-like_sf"/>
</dbReference>
<feature type="transmembrane region" description="Helical" evidence="1">
    <location>
        <begin position="12"/>
        <end position="33"/>
    </location>
</feature>
<dbReference type="Gene3D" id="1.20.1300.10">
    <property type="entry name" value="Fumarate reductase/succinate dehydrogenase, transmembrane subunit"/>
    <property type="match status" value="1"/>
</dbReference>
<dbReference type="InterPro" id="IPR001041">
    <property type="entry name" value="2Fe-2S_ferredoxin-type"/>
</dbReference>